<dbReference type="InterPro" id="IPR038460">
    <property type="entry name" value="AcetylCoA_hyd_C_sf"/>
</dbReference>
<dbReference type="Gene3D" id="3.40.1080.10">
    <property type="entry name" value="Glutaconate Coenzyme A-transferase"/>
    <property type="match status" value="1"/>
</dbReference>
<evidence type="ECO:0000313" key="5">
    <source>
        <dbReference type="EMBL" id="SLM29766.1"/>
    </source>
</evidence>
<dbReference type="InterPro" id="IPR026888">
    <property type="entry name" value="AcetylCoA_hyd_C"/>
</dbReference>
<dbReference type="GO" id="GO:0008775">
    <property type="term" value="F:acetate CoA-transferase activity"/>
    <property type="evidence" value="ECO:0007669"/>
    <property type="project" value="InterPro"/>
</dbReference>
<sequence>MKSVKEVNEIINNSLLSPGRRIYCSGNAATPQAFLRQMASDQSITDVELLSVLLLGDVGSVFDEDVCRRITHRVIFNSHHSRGAVNKGLAKYQLIHLSDIPRQVKEFLKPDVVLVSVSGPDNGGNYSLGTTVEGVMAAIHSAKAQNGLVIAERNDRMPFILGTTVPEEVIDYIVDVDYDLPVSPVKKPDELADRIANLIAHLYIEDGSTIQYGIGEVPEAVTRAIIDKGVKDLGIRTELFADAMRTLVEKGIVTNRYLNNPFSIASIFLSGNRGGYNWMDFNSSIQSRPSDKTNSILNIARHPKMIAINSAIGVDLHGNIWADSLDARKIYSGVGGQADFLRGAYLSEGGVPIIAMKSSTDNGLSKIQDKCPEGITTTAIAADPVIIVTEYGAFDPRGLSITEHAVGIAHLAAPEARENLLRHIYDSGQFHNPSQYLRNGIPKGFFPYENFVGMSLK</sequence>
<dbReference type="Proteomes" id="UP000191931">
    <property type="component" value="Unassembled WGS sequence"/>
</dbReference>
<dbReference type="GO" id="GO:0016787">
    <property type="term" value="F:hydrolase activity"/>
    <property type="evidence" value="ECO:0007669"/>
    <property type="project" value="UniProtKB-KW"/>
</dbReference>
<dbReference type="InterPro" id="IPR037171">
    <property type="entry name" value="NagB/RpiA_transferase-like"/>
</dbReference>
<dbReference type="InterPro" id="IPR003702">
    <property type="entry name" value="ActCoA_hydro_N"/>
</dbReference>
<accession>A0A1W1HBF0</accession>
<reference evidence="5 6" key="1">
    <citation type="submission" date="2017-03" db="EMBL/GenBank/DDBJ databases">
        <authorList>
            <person name="Afonso C.L."/>
            <person name="Miller P.J."/>
            <person name="Scott M.A."/>
            <person name="Spackman E."/>
            <person name="Goraichik I."/>
            <person name="Dimitrov K.M."/>
            <person name="Suarez D.L."/>
            <person name="Swayne D.E."/>
        </authorList>
    </citation>
    <scope>NUCLEOTIDE SEQUENCE [LARGE SCALE GENOMIC DNA]</scope>
    <source>
        <strain evidence="5">PRJEB14757</strain>
    </source>
</reference>
<keyword evidence="6" id="KW-1185">Reference proteome</keyword>
<evidence type="ECO:0000259" key="4">
    <source>
        <dbReference type="Pfam" id="PF13336"/>
    </source>
</evidence>
<dbReference type="PANTHER" id="PTHR21432">
    <property type="entry name" value="ACETYL-COA HYDROLASE-RELATED"/>
    <property type="match status" value="1"/>
</dbReference>
<gene>
    <name evidence="5" type="ORF">MTBBW1_1940093</name>
</gene>
<dbReference type="STRING" id="1246637.MTBBW1_1940093"/>
<evidence type="ECO:0000256" key="2">
    <source>
        <dbReference type="ARBA" id="ARBA00022679"/>
    </source>
</evidence>
<dbReference type="InterPro" id="IPR046433">
    <property type="entry name" value="ActCoA_hydro"/>
</dbReference>
<proteinExistence type="inferred from homology"/>
<dbReference type="AlphaFoldDB" id="A0A1W1HBF0"/>
<evidence type="ECO:0000259" key="3">
    <source>
        <dbReference type="Pfam" id="PF02550"/>
    </source>
</evidence>
<keyword evidence="2 5" id="KW-0808">Transferase</keyword>
<evidence type="ECO:0000256" key="1">
    <source>
        <dbReference type="ARBA" id="ARBA00009632"/>
    </source>
</evidence>
<organism evidence="5 6">
    <name type="scientific">Desulfamplus magnetovallimortis</name>
    <dbReference type="NCBI Taxonomy" id="1246637"/>
    <lineage>
        <taxon>Bacteria</taxon>
        <taxon>Pseudomonadati</taxon>
        <taxon>Thermodesulfobacteriota</taxon>
        <taxon>Desulfobacteria</taxon>
        <taxon>Desulfobacterales</taxon>
        <taxon>Desulfobacteraceae</taxon>
        <taxon>Desulfamplus</taxon>
    </lineage>
</organism>
<protein>
    <submittedName>
        <fullName evidence="5">Acetyl-CoA hydrolase/transferase</fullName>
    </submittedName>
</protein>
<dbReference type="EMBL" id="FWEV01000106">
    <property type="protein sequence ID" value="SLM29766.1"/>
    <property type="molecule type" value="Genomic_DNA"/>
</dbReference>
<dbReference type="Pfam" id="PF13336">
    <property type="entry name" value="AcetylCoA_hyd_C"/>
    <property type="match status" value="1"/>
</dbReference>
<dbReference type="RefSeq" id="WP_080806926.1">
    <property type="nucleotide sequence ID" value="NZ_LT828555.1"/>
</dbReference>
<comment type="similarity">
    <text evidence="1">Belongs to the acetyl-CoA hydrolase/transferase family.</text>
</comment>
<dbReference type="GO" id="GO:0006083">
    <property type="term" value="P:acetate metabolic process"/>
    <property type="evidence" value="ECO:0007669"/>
    <property type="project" value="InterPro"/>
</dbReference>
<dbReference type="Gene3D" id="3.40.1080.20">
    <property type="entry name" value="Acetyl-CoA hydrolase/transferase C-terminal domain"/>
    <property type="match status" value="1"/>
</dbReference>
<dbReference type="OrthoDB" id="5412971at2"/>
<dbReference type="PANTHER" id="PTHR21432:SF20">
    <property type="entry name" value="ACETYL-COA HYDROLASE"/>
    <property type="match status" value="1"/>
</dbReference>
<dbReference type="Gene3D" id="3.30.750.70">
    <property type="entry name" value="4-hydroxybutyrate coenzyme like domains"/>
    <property type="match status" value="1"/>
</dbReference>
<feature type="domain" description="Acetyl-CoA hydrolase/transferase N-terminal" evidence="3">
    <location>
        <begin position="26"/>
        <end position="175"/>
    </location>
</feature>
<keyword evidence="5" id="KW-0378">Hydrolase</keyword>
<dbReference type="SUPFAM" id="SSF100950">
    <property type="entry name" value="NagB/RpiA/CoA transferase-like"/>
    <property type="match status" value="2"/>
</dbReference>
<name>A0A1W1HBF0_9BACT</name>
<feature type="domain" description="Acetyl-CoA hydrolase/transferase C-terminal" evidence="4">
    <location>
        <begin position="272"/>
        <end position="423"/>
    </location>
</feature>
<dbReference type="Pfam" id="PF02550">
    <property type="entry name" value="AcetylCoA_hydro"/>
    <property type="match status" value="1"/>
</dbReference>
<evidence type="ECO:0000313" key="6">
    <source>
        <dbReference type="Proteomes" id="UP000191931"/>
    </source>
</evidence>